<dbReference type="Gene3D" id="1.25.40.380">
    <property type="entry name" value="Protein of unknown function DUF1810"/>
    <property type="match status" value="1"/>
</dbReference>
<dbReference type="EMBL" id="JACHBU010000003">
    <property type="protein sequence ID" value="MBB6508244.1"/>
    <property type="molecule type" value="Genomic_DNA"/>
</dbReference>
<proteinExistence type="predicted"/>
<name>A0A7X0JII9_9HYPH</name>
<protein>
    <submittedName>
        <fullName evidence="1">Uncharacterized protein (DUF1810 family)</fullName>
    </submittedName>
</protein>
<dbReference type="InterPro" id="IPR036287">
    <property type="entry name" value="Rv1873-like_sf"/>
</dbReference>
<organism evidence="1 2">
    <name type="scientific">Rhizobium soli</name>
    <dbReference type="NCBI Taxonomy" id="424798"/>
    <lineage>
        <taxon>Bacteria</taxon>
        <taxon>Pseudomonadati</taxon>
        <taxon>Pseudomonadota</taxon>
        <taxon>Alphaproteobacteria</taxon>
        <taxon>Hyphomicrobiales</taxon>
        <taxon>Rhizobiaceae</taxon>
        <taxon>Rhizobium/Agrobacterium group</taxon>
        <taxon>Rhizobium</taxon>
    </lineage>
</organism>
<dbReference type="Proteomes" id="UP000585437">
    <property type="component" value="Unassembled WGS sequence"/>
</dbReference>
<dbReference type="SUPFAM" id="SSF140736">
    <property type="entry name" value="Rv1873-like"/>
    <property type="match status" value="1"/>
</dbReference>
<sequence length="146" mass="16397">MTVDNGKSDLTRFVDAQDPVYAQVMSELRNGRKESHWMWYIFPQIAGLGPSIMSQRFALTSLEEAQTYLDHPVLGPRLLECTHAMLPHEGLSARTILGFPDDMKFRSSMTLFDKAATEKGSPFERALEKFFGGQRDDKTIALLGIG</sequence>
<dbReference type="PIRSF" id="PIRSF008546">
    <property type="entry name" value="UCP008546"/>
    <property type="match status" value="1"/>
</dbReference>
<evidence type="ECO:0000313" key="2">
    <source>
        <dbReference type="Proteomes" id="UP000585437"/>
    </source>
</evidence>
<keyword evidence="2" id="KW-1185">Reference proteome</keyword>
<dbReference type="RefSeq" id="WP_062460710.1">
    <property type="nucleotide sequence ID" value="NZ_JACHBU010000003.1"/>
</dbReference>
<reference evidence="1 2" key="1">
    <citation type="submission" date="2020-08" db="EMBL/GenBank/DDBJ databases">
        <title>The Agave Microbiome: Exploring the role of microbial communities in plant adaptations to desert environments.</title>
        <authorList>
            <person name="Partida-Martinez L.P."/>
        </authorList>
    </citation>
    <scope>NUCLEOTIDE SEQUENCE [LARGE SCALE GENOMIC DNA]</scope>
    <source>
        <strain evidence="1 2">AS3.12</strain>
    </source>
</reference>
<dbReference type="Pfam" id="PF08837">
    <property type="entry name" value="DUF1810"/>
    <property type="match status" value="1"/>
</dbReference>
<dbReference type="AlphaFoldDB" id="A0A7X0JII9"/>
<evidence type="ECO:0000313" key="1">
    <source>
        <dbReference type="EMBL" id="MBB6508244.1"/>
    </source>
</evidence>
<comment type="caution">
    <text evidence="1">The sequence shown here is derived from an EMBL/GenBank/DDBJ whole genome shotgun (WGS) entry which is preliminary data.</text>
</comment>
<gene>
    <name evidence="1" type="ORF">F4695_001593</name>
</gene>
<accession>A0A7X0JII9</accession>
<dbReference type="InterPro" id="IPR014937">
    <property type="entry name" value="DUF1810"/>
</dbReference>